<dbReference type="FunFam" id="1.10.3730.20:FF:000012">
    <property type="entry name" value="DUF803 domain-containing protein"/>
    <property type="match status" value="1"/>
</dbReference>
<evidence type="ECO:0000256" key="4">
    <source>
        <dbReference type="ARBA" id="ARBA00023136"/>
    </source>
</evidence>
<reference evidence="7 8" key="1">
    <citation type="journal article" date="2016" name="Genome Biol. Evol.">
        <title>Divergent and convergent evolution of fungal pathogenicity.</title>
        <authorList>
            <person name="Shang Y."/>
            <person name="Xiao G."/>
            <person name="Zheng P."/>
            <person name="Cen K."/>
            <person name="Zhan S."/>
            <person name="Wang C."/>
        </authorList>
    </citation>
    <scope>NUCLEOTIDE SEQUENCE [LARGE SCALE GENOMIC DNA]</scope>
    <source>
        <strain evidence="7 8">RCEF 4871</strain>
    </source>
</reference>
<dbReference type="InterPro" id="IPR037185">
    <property type="entry name" value="EmrE-like"/>
</dbReference>
<comment type="caution">
    <text evidence="7">The sequence shown here is derived from an EMBL/GenBank/DDBJ whole genome shotgun (WGS) entry which is preliminary data.</text>
</comment>
<comment type="subcellular location">
    <subcellularLocation>
        <location evidence="1">Membrane</location>
        <topology evidence="1">Multi-pass membrane protein</topology>
    </subcellularLocation>
</comment>
<keyword evidence="4 6" id="KW-0472">Membrane</keyword>
<dbReference type="EMBL" id="AZHC01000013">
    <property type="protein sequence ID" value="OAA42691.1"/>
    <property type="molecule type" value="Genomic_DNA"/>
</dbReference>
<evidence type="ECO:0000256" key="6">
    <source>
        <dbReference type="SAM" id="Phobius"/>
    </source>
</evidence>
<feature type="region of interest" description="Disordered" evidence="5">
    <location>
        <begin position="1"/>
        <end position="30"/>
    </location>
</feature>
<sequence>MCTRRALSPTLKAPPGGLSPQPVNPSQSSSFIPVHRAPTVLLLSLHQPTEKDWSLGPRAAQPTCPLNTLCLTSSQTQTSPSSPFVLHPRPSTLGSSNYRSAEISTSIIRTTPDSSRCWSPRVFAICACHPVSATKATARFPTPSTPRLLASSHPRSQPCYSYTATPTIALGTQASSFNSTQYSTSYSLEWSSNLSRSVATASPSLANVHAIDNVIYAFIHRQMLLGILVGLLSTSVQSLGLTLQRKSHILEDEKGPHDIRRPPYRRRRWQLGMGMFVIANLLGSTVQISTLPLPVLSTLQAAGLVFNSICATLILDEPFTRWSLCGTLLVTSGAVLIAIFGAIPSPAHDLKELLVLLGRRPFIVWMALQALFVVVLGTVTDVVNTMSSISHNSRFRLARGIIYGIISGDLSAHALLFAKSAVELCIKTIGGDNQFSHWESWAIVLGLISLALCQLCYLHRGLKLVSTSVLYPLVFCVYNIIAILDGLIYFDQVSLIPPFHAGLIALGTAILLSGVLALSWRLSDEQHAPGVGQSTLAPGLGLVDDTEGEEESLLSSEAAVDDESSSPGYQTFPILNGDTTPLTSTQKKSYRWAERAEIWGELEDQEEPTTPTGRLRSATLPGRSETSPLLPPTRRPASGLFAVTGDAGLRNASSPHRFGRRRRRSTGFPGLVARRNIRQRQSIISGSLSGLIQSIPWLRRREARSPTSSSVMADDVSRRHRDDDEDDASSRGGRGGYDSAV</sequence>
<dbReference type="PANTHER" id="PTHR12570">
    <property type="match status" value="1"/>
</dbReference>
<evidence type="ECO:0000313" key="7">
    <source>
        <dbReference type="EMBL" id="OAA42691.1"/>
    </source>
</evidence>
<dbReference type="Pfam" id="PF05653">
    <property type="entry name" value="Mg_trans_NIPA"/>
    <property type="match status" value="1"/>
</dbReference>
<evidence type="ECO:0000256" key="3">
    <source>
        <dbReference type="ARBA" id="ARBA00022989"/>
    </source>
</evidence>
<feature type="transmembrane region" description="Helical" evidence="6">
    <location>
        <begin position="363"/>
        <end position="385"/>
    </location>
</feature>
<feature type="transmembrane region" description="Helical" evidence="6">
    <location>
        <begin position="322"/>
        <end position="343"/>
    </location>
</feature>
<evidence type="ECO:0000313" key="8">
    <source>
        <dbReference type="Proteomes" id="UP000243498"/>
    </source>
</evidence>
<dbReference type="AlphaFoldDB" id="A0A167DPT3"/>
<accession>A0A167DPT3</accession>
<keyword evidence="8" id="KW-1185">Reference proteome</keyword>
<name>A0A167DPT3_METRR</name>
<dbReference type="Proteomes" id="UP000243498">
    <property type="component" value="Unassembled WGS sequence"/>
</dbReference>
<feature type="transmembrane region" description="Helical" evidence="6">
    <location>
        <begin position="295"/>
        <end position="315"/>
    </location>
</feature>
<feature type="compositionally biased region" description="Polar residues" evidence="5">
    <location>
        <begin position="577"/>
        <end position="587"/>
    </location>
</feature>
<gene>
    <name evidence="7" type="ORF">NOR_04822</name>
</gene>
<keyword evidence="3 6" id="KW-1133">Transmembrane helix</keyword>
<feature type="region of interest" description="Disordered" evidence="5">
    <location>
        <begin position="695"/>
        <end position="741"/>
    </location>
</feature>
<feature type="transmembrane region" description="Helical" evidence="6">
    <location>
        <begin position="269"/>
        <end position="289"/>
    </location>
</feature>
<dbReference type="PANTHER" id="PTHR12570:SF86">
    <property type="entry name" value="ADR321CP"/>
    <property type="match status" value="1"/>
</dbReference>
<protein>
    <submittedName>
        <fullName evidence="7">DUF803 domain-containing protein</fullName>
    </submittedName>
</protein>
<feature type="compositionally biased region" description="Gly residues" evidence="5">
    <location>
        <begin position="732"/>
        <end position="741"/>
    </location>
</feature>
<dbReference type="SUPFAM" id="SSF103481">
    <property type="entry name" value="Multidrug resistance efflux transporter EmrE"/>
    <property type="match status" value="1"/>
</dbReference>
<evidence type="ECO:0000256" key="2">
    <source>
        <dbReference type="ARBA" id="ARBA00022692"/>
    </source>
</evidence>
<feature type="region of interest" description="Disordered" evidence="5">
    <location>
        <begin position="601"/>
        <end position="671"/>
    </location>
</feature>
<feature type="transmembrane region" description="Helical" evidence="6">
    <location>
        <begin position="397"/>
        <end position="418"/>
    </location>
</feature>
<dbReference type="GO" id="GO:0016020">
    <property type="term" value="C:membrane"/>
    <property type="evidence" value="ECO:0007669"/>
    <property type="project" value="UniProtKB-SubCell"/>
</dbReference>
<evidence type="ECO:0000256" key="5">
    <source>
        <dbReference type="SAM" id="MobiDB-lite"/>
    </source>
</evidence>
<proteinExistence type="predicted"/>
<dbReference type="OrthoDB" id="2504919at2759"/>
<feature type="transmembrane region" description="Helical" evidence="6">
    <location>
        <begin position="438"/>
        <end position="458"/>
    </location>
</feature>
<evidence type="ECO:0000256" key="1">
    <source>
        <dbReference type="ARBA" id="ARBA00004141"/>
    </source>
</evidence>
<dbReference type="InterPro" id="IPR008521">
    <property type="entry name" value="Mg_trans_NIPA"/>
</dbReference>
<feature type="region of interest" description="Disordered" evidence="5">
    <location>
        <begin position="556"/>
        <end position="588"/>
    </location>
</feature>
<organism evidence="7 8">
    <name type="scientific">Metarhizium rileyi (strain RCEF 4871)</name>
    <name type="common">Nomuraea rileyi</name>
    <dbReference type="NCBI Taxonomy" id="1649241"/>
    <lineage>
        <taxon>Eukaryota</taxon>
        <taxon>Fungi</taxon>
        <taxon>Dikarya</taxon>
        <taxon>Ascomycota</taxon>
        <taxon>Pezizomycotina</taxon>
        <taxon>Sordariomycetes</taxon>
        <taxon>Hypocreomycetidae</taxon>
        <taxon>Hypocreales</taxon>
        <taxon>Clavicipitaceae</taxon>
        <taxon>Metarhizium</taxon>
    </lineage>
</organism>
<keyword evidence="2 6" id="KW-0812">Transmembrane</keyword>
<feature type="transmembrane region" description="Helical" evidence="6">
    <location>
        <begin position="496"/>
        <end position="518"/>
    </location>
</feature>
<dbReference type="GO" id="GO:0015095">
    <property type="term" value="F:magnesium ion transmembrane transporter activity"/>
    <property type="evidence" value="ECO:0007669"/>
    <property type="project" value="InterPro"/>
</dbReference>
<feature type="compositionally biased region" description="Low complexity" evidence="5">
    <location>
        <begin position="19"/>
        <end position="30"/>
    </location>
</feature>
<feature type="transmembrane region" description="Helical" evidence="6">
    <location>
        <begin position="470"/>
        <end position="490"/>
    </location>
</feature>
<dbReference type="OMA" id="HSAADEY"/>